<organism evidence="3 4">
    <name type="scientific">Chryseobacterium piscicola</name>
    <dbReference type="NCBI Taxonomy" id="551459"/>
    <lineage>
        <taxon>Bacteria</taxon>
        <taxon>Pseudomonadati</taxon>
        <taxon>Bacteroidota</taxon>
        <taxon>Flavobacteriia</taxon>
        <taxon>Flavobacteriales</taxon>
        <taxon>Weeksellaceae</taxon>
        <taxon>Chryseobacterium group</taxon>
        <taxon>Chryseobacterium</taxon>
    </lineage>
</organism>
<dbReference type="OrthoDB" id="1261354at2"/>
<evidence type="ECO:0008006" key="6">
    <source>
        <dbReference type="Google" id="ProtNLM"/>
    </source>
</evidence>
<evidence type="ECO:0000313" key="5">
    <source>
        <dbReference type="Proteomes" id="UP000238314"/>
    </source>
</evidence>
<name>A0A1N7K849_9FLAO</name>
<evidence type="ECO:0000313" key="4">
    <source>
        <dbReference type="Proteomes" id="UP000186246"/>
    </source>
</evidence>
<keyword evidence="1" id="KW-0812">Transmembrane</keyword>
<proteinExistence type="predicted"/>
<reference evidence="4" key="3">
    <citation type="submission" date="2017-01" db="EMBL/GenBank/DDBJ databases">
        <authorList>
            <person name="Varghese N."/>
            <person name="Submissions S."/>
        </authorList>
    </citation>
    <scope>NUCLEOTIDE SEQUENCE [LARGE SCALE GENOMIC DNA]</scope>
    <source>
        <strain evidence="4">DSM 21068</strain>
    </source>
</reference>
<keyword evidence="1" id="KW-1133">Transmembrane helix</keyword>
<sequence length="138" mass="16003">MKKIYLYVIIGILILTIISLLTYERSNTYLFKEKNSIAHDFGTLNKKSIKEFEHEFKYVNTLYDTLKIYKVIDGCDCTSSIVKAGNYLKNDTINIKTIYNPHKYNDNGNIKKKMYLVTNKTLSTNDTILPLTLKGFVK</sequence>
<dbReference type="Pfam" id="PF07610">
    <property type="entry name" value="DUF1573"/>
    <property type="match status" value="1"/>
</dbReference>
<dbReference type="EMBL" id="MUGO01000003">
    <property type="protein sequence ID" value="PQA96453.1"/>
    <property type="molecule type" value="Genomic_DNA"/>
</dbReference>
<dbReference type="PANTHER" id="PTHR37833">
    <property type="entry name" value="LIPOPROTEIN-RELATED"/>
    <property type="match status" value="1"/>
</dbReference>
<dbReference type="EMBL" id="FTOJ01000001">
    <property type="protein sequence ID" value="SIS57624.1"/>
    <property type="molecule type" value="Genomic_DNA"/>
</dbReference>
<dbReference type="InterPro" id="IPR013783">
    <property type="entry name" value="Ig-like_fold"/>
</dbReference>
<dbReference type="Gene3D" id="2.60.40.10">
    <property type="entry name" value="Immunoglobulins"/>
    <property type="match status" value="1"/>
</dbReference>
<dbReference type="RefSeq" id="WP_076449230.1">
    <property type="nucleotide sequence ID" value="NZ_FTOJ01000001.1"/>
</dbReference>
<feature type="transmembrane region" description="Helical" evidence="1">
    <location>
        <begin position="6"/>
        <end position="23"/>
    </location>
</feature>
<keyword evidence="1" id="KW-0472">Membrane</keyword>
<dbReference type="InterPro" id="IPR011467">
    <property type="entry name" value="DUF1573"/>
</dbReference>
<reference evidence="2 5" key="1">
    <citation type="submission" date="2016-11" db="EMBL/GenBank/DDBJ databases">
        <title>Whole genomes of Flavobacteriaceae.</title>
        <authorList>
            <person name="Stine C."/>
            <person name="Li C."/>
            <person name="Tadesse D."/>
        </authorList>
    </citation>
    <scope>NUCLEOTIDE SEQUENCE [LARGE SCALE GENOMIC DNA]</scope>
    <source>
        <strain evidence="2 5">DSM 21068</strain>
    </source>
</reference>
<evidence type="ECO:0000313" key="2">
    <source>
        <dbReference type="EMBL" id="PQA96453.1"/>
    </source>
</evidence>
<dbReference type="AlphaFoldDB" id="A0A1N7K849"/>
<keyword evidence="5" id="KW-1185">Reference proteome</keyword>
<dbReference type="Proteomes" id="UP000186246">
    <property type="component" value="Unassembled WGS sequence"/>
</dbReference>
<protein>
    <recommendedName>
        <fullName evidence="6">DUF1573 domain-containing protein</fullName>
    </recommendedName>
</protein>
<gene>
    <name evidence="2" type="ORF">B0A70_04890</name>
    <name evidence="3" type="ORF">SAMN05421796_101372</name>
</gene>
<reference evidence="3" key="2">
    <citation type="submission" date="2017-01" db="EMBL/GenBank/DDBJ databases">
        <authorList>
            <person name="Mah S.A."/>
            <person name="Swanson W.J."/>
            <person name="Moy G.W."/>
            <person name="Vacquier V.D."/>
        </authorList>
    </citation>
    <scope>NUCLEOTIDE SEQUENCE [LARGE SCALE GENOMIC DNA]</scope>
    <source>
        <strain evidence="3">DSM 21068</strain>
    </source>
</reference>
<evidence type="ECO:0000313" key="3">
    <source>
        <dbReference type="EMBL" id="SIS57624.1"/>
    </source>
</evidence>
<dbReference type="Proteomes" id="UP000238314">
    <property type="component" value="Unassembled WGS sequence"/>
</dbReference>
<dbReference type="PANTHER" id="PTHR37833:SF1">
    <property type="entry name" value="SIGNAL PEPTIDE PROTEIN"/>
    <property type="match status" value="1"/>
</dbReference>
<accession>A0A1N7K849</accession>
<evidence type="ECO:0000256" key="1">
    <source>
        <dbReference type="SAM" id="Phobius"/>
    </source>
</evidence>